<organism evidence="1 2">
    <name type="scientific">Rhizobium leguminosarum bv. trifolii WSM2297</name>
    <dbReference type="NCBI Taxonomy" id="754762"/>
    <lineage>
        <taxon>Bacteria</taxon>
        <taxon>Pseudomonadati</taxon>
        <taxon>Pseudomonadota</taxon>
        <taxon>Alphaproteobacteria</taxon>
        <taxon>Hyphomicrobiales</taxon>
        <taxon>Rhizobiaceae</taxon>
        <taxon>Rhizobium/Agrobacterium group</taxon>
        <taxon>Rhizobium</taxon>
    </lineage>
</organism>
<reference evidence="1 2" key="1">
    <citation type="submission" date="2012-02" db="EMBL/GenBank/DDBJ databases">
        <title>Improved High-Quality Draft Sequence of Rhizobium leguminosarum bv. trifolii WSM2297.</title>
        <authorList>
            <consortium name="US DOE Joint Genome Institute"/>
            <person name="Lucas S."/>
            <person name="Han J."/>
            <person name="Lapidus A."/>
            <person name="Cheng J.-F."/>
            <person name="Goodwin L."/>
            <person name="Pitluck S."/>
            <person name="Peters L."/>
            <person name="Ovchinnikova G."/>
            <person name="Zhang X."/>
            <person name="Detter J.C."/>
            <person name="Han C."/>
            <person name="Tapia R."/>
            <person name="Land M."/>
            <person name="Hauser L."/>
            <person name="Kyrpides N."/>
            <person name="Ivanova N."/>
            <person name="Pagani I."/>
            <person name="Brau L."/>
            <person name="Yates R."/>
            <person name="O'Hara G."/>
            <person name="Rui T."/>
            <person name="Howieson J."/>
            <person name="Reeve W."/>
            <person name="Woyke T."/>
        </authorList>
    </citation>
    <scope>NUCLEOTIDE SEQUENCE [LARGE SCALE GENOMIC DNA]</scope>
    <source>
        <strain evidence="1 2">WSM2297</strain>
    </source>
</reference>
<evidence type="ECO:0000313" key="1">
    <source>
        <dbReference type="EMBL" id="EJC82685.1"/>
    </source>
</evidence>
<dbReference type="EMBL" id="JH719395">
    <property type="protein sequence ID" value="EJC82685.1"/>
    <property type="molecule type" value="Genomic_DNA"/>
</dbReference>
<dbReference type="AlphaFoldDB" id="J0CSE0"/>
<dbReference type="Proteomes" id="UP000005732">
    <property type="component" value="Unassembled WGS sequence"/>
</dbReference>
<sequence>MTGEQANTRLQAIASSGTDLLRNGANPAVVAAPMLHFRNAHPNSLKLYADVLRSRFTGSLARAFLPMAYHNLLRPLVGGKGSRLQSGDQLPERTDILFVSHLLDVRRMTQCDDIYIGDLAERLQRHGISSVNALIDHTQSSSAHISQNWSRSQTPRVVLPRQLDIVNELQISAQLGRAALSLAKKSISGNIELARFAALDALSPTARDAMRIAYQIGELVKRLNPKIVMTTLEGHSWERLAFHAAHEADPATVCIGYAHAPLFPMHHALTAQLGNGYDPDVIMVPGDVSLSVLKNNPTMLGKDIRVLGSVRSFAKGEEFPKMPTSRVCLLLPEGLNDEVAALIRLSLEAGAKCPDVRFRIRLHPAMSKDLFFRQRPEFANLPPTFEWSKERSLNADLAEANWALYRGSTAIISAPLLRTKPLHYRVPGELADIDPLFALEGYRESVDCPEQLIRILSTEHVGSEAELSAAIDFCTKFYVPLREQVFVDLMRGLKSDF</sequence>
<proteinExistence type="predicted"/>
<gene>
    <name evidence="1" type="ORF">Rleg4DRAFT_4410</name>
</gene>
<accession>J0CSE0</accession>
<dbReference type="HOGENOM" id="CLU_548436_0_0_5"/>
<evidence type="ECO:0000313" key="2">
    <source>
        <dbReference type="Proteomes" id="UP000005732"/>
    </source>
</evidence>
<protein>
    <recommendedName>
        <fullName evidence="3">Glycosyl/glycerophosphate transferase, teichoic acid biosynthesis</fullName>
    </recommendedName>
</protein>
<evidence type="ECO:0008006" key="3">
    <source>
        <dbReference type="Google" id="ProtNLM"/>
    </source>
</evidence>
<name>J0CSE0_RHILT</name>